<keyword evidence="2" id="KW-1185">Reference proteome</keyword>
<proteinExistence type="predicted"/>
<dbReference type="AlphaFoldDB" id="A0A1T2KTG8"/>
<evidence type="ECO:0000313" key="2">
    <source>
        <dbReference type="Proteomes" id="UP000190896"/>
    </source>
</evidence>
<dbReference type="Proteomes" id="UP000190896">
    <property type="component" value="Unassembled WGS sequence"/>
</dbReference>
<name>A0A1T2KTG8_9GAMM</name>
<dbReference type="OrthoDB" id="8566506at2"/>
<comment type="caution">
    <text evidence="1">The sequence shown here is derived from an EMBL/GenBank/DDBJ whole genome shotgun (WGS) entry which is preliminary data.</text>
</comment>
<dbReference type="EMBL" id="MPRJ01000053">
    <property type="protein sequence ID" value="OOZ36145.1"/>
    <property type="molecule type" value="Genomic_DNA"/>
</dbReference>
<evidence type="ECO:0000313" key="1">
    <source>
        <dbReference type="EMBL" id="OOZ36145.1"/>
    </source>
</evidence>
<sequence length="107" mass="12044">MTEEDNEYIWHVTRLLGETLPGVGFGYNSYGAGASVNHLHFQMFLRDKPLPVAHERWQHNGGGEVYPAQCYRFDSPDTAWKILAALHQVETTYNLVYLPGSGLLHAA</sequence>
<organism evidence="1 2">
    <name type="scientific">Solemya velesiana gill symbiont</name>
    <dbReference type="NCBI Taxonomy" id="1918948"/>
    <lineage>
        <taxon>Bacteria</taxon>
        <taxon>Pseudomonadati</taxon>
        <taxon>Pseudomonadota</taxon>
        <taxon>Gammaproteobacteria</taxon>
        <taxon>sulfur-oxidizing symbionts</taxon>
    </lineage>
</organism>
<gene>
    <name evidence="1" type="ORF">BOW51_08600</name>
</gene>
<protein>
    <submittedName>
        <fullName evidence="1">Uncharacterized protein</fullName>
    </submittedName>
</protein>
<accession>A0A1T2KTG8</accession>
<reference evidence="1 2" key="1">
    <citation type="submission" date="2016-11" db="EMBL/GenBank/DDBJ databases">
        <title>Mixed transmission modes and dynamic genome evolution in an obligate animal-bacterial symbiosis.</title>
        <authorList>
            <person name="Russell S.L."/>
            <person name="Corbett-Detig R.B."/>
            <person name="Cavanaugh C.M."/>
        </authorList>
    </citation>
    <scope>NUCLEOTIDE SEQUENCE [LARGE SCALE GENOMIC DNA]</scope>
    <source>
        <strain evidence="1">Se-Cadez</strain>
    </source>
</reference>